<evidence type="ECO:0000313" key="4">
    <source>
        <dbReference type="EMBL" id="MBE3636625.1"/>
    </source>
</evidence>
<evidence type="ECO:0000256" key="1">
    <source>
        <dbReference type="ARBA" id="ARBA00023122"/>
    </source>
</evidence>
<evidence type="ECO:0000313" key="5">
    <source>
        <dbReference type="Proteomes" id="UP000609121"/>
    </source>
</evidence>
<name>A0A8J6YSE6_9RHOB</name>
<sequence>MVIRSVAEAIRGQALARAAPGDSLRQACLAMRAADAAAVAVMTGPRLEGILCETDVIRRGICESRGMDVTQVAEVMTRDPRSIGADAGLAEALDVMLKAGIRHLPVLAAGQVAGILSMRDIPAGYRVMVDRFLAARAGPRPLEERARPH</sequence>
<dbReference type="PANTHER" id="PTHR43080">
    <property type="entry name" value="CBS DOMAIN-CONTAINING PROTEIN CBSX3, MITOCHONDRIAL"/>
    <property type="match status" value="1"/>
</dbReference>
<evidence type="ECO:0000259" key="3">
    <source>
        <dbReference type="PROSITE" id="PS51371"/>
    </source>
</evidence>
<accession>A0A8J6YSE6</accession>
<dbReference type="PROSITE" id="PS51371">
    <property type="entry name" value="CBS"/>
    <property type="match status" value="1"/>
</dbReference>
<keyword evidence="5" id="KW-1185">Reference proteome</keyword>
<dbReference type="Gene3D" id="3.10.580.10">
    <property type="entry name" value="CBS-domain"/>
    <property type="match status" value="1"/>
</dbReference>
<dbReference type="EMBL" id="JACVXA010000001">
    <property type="protein sequence ID" value="MBE3636625.1"/>
    <property type="molecule type" value="Genomic_DNA"/>
</dbReference>
<proteinExistence type="predicted"/>
<dbReference type="SUPFAM" id="SSF54631">
    <property type="entry name" value="CBS-domain pair"/>
    <property type="match status" value="1"/>
</dbReference>
<protein>
    <submittedName>
        <fullName evidence="4">CBS domain-containing protein</fullName>
    </submittedName>
</protein>
<dbReference type="InterPro" id="IPR000644">
    <property type="entry name" value="CBS_dom"/>
</dbReference>
<organism evidence="4 5">
    <name type="scientific">Mangrovicoccus algicola</name>
    <dbReference type="NCBI Taxonomy" id="2771008"/>
    <lineage>
        <taxon>Bacteria</taxon>
        <taxon>Pseudomonadati</taxon>
        <taxon>Pseudomonadota</taxon>
        <taxon>Alphaproteobacteria</taxon>
        <taxon>Rhodobacterales</taxon>
        <taxon>Paracoccaceae</taxon>
        <taxon>Mangrovicoccus</taxon>
    </lineage>
</organism>
<gene>
    <name evidence="4" type="ORF">ICN82_00230</name>
</gene>
<reference evidence="4" key="1">
    <citation type="submission" date="2020-09" db="EMBL/GenBank/DDBJ databases">
        <title>A novel bacterium of genus Mangrovicoccus, isolated from South China Sea.</title>
        <authorList>
            <person name="Huang H."/>
            <person name="Mo K."/>
            <person name="Hu Y."/>
        </authorList>
    </citation>
    <scope>NUCLEOTIDE SEQUENCE</scope>
    <source>
        <strain evidence="4">HB182678</strain>
    </source>
</reference>
<dbReference type="RefSeq" id="WP_193178811.1">
    <property type="nucleotide sequence ID" value="NZ_JACVXA010000001.1"/>
</dbReference>
<feature type="domain" description="CBS" evidence="3">
    <location>
        <begin position="76"/>
        <end position="131"/>
    </location>
</feature>
<evidence type="ECO:0000256" key="2">
    <source>
        <dbReference type="PROSITE-ProRule" id="PRU00703"/>
    </source>
</evidence>
<dbReference type="PANTHER" id="PTHR43080:SF2">
    <property type="entry name" value="CBS DOMAIN-CONTAINING PROTEIN"/>
    <property type="match status" value="1"/>
</dbReference>
<dbReference type="Proteomes" id="UP000609121">
    <property type="component" value="Unassembled WGS sequence"/>
</dbReference>
<dbReference type="AlphaFoldDB" id="A0A8J6YSE6"/>
<comment type="caution">
    <text evidence="4">The sequence shown here is derived from an EMBL/GenBank/DDBJ whole genome shotgun (WGS) entry which is preliminary data.</text>
</comment>
<dbReference type="SMART" id="SM00116">
    <property type="entry name" value="CBS"/>
    <property type="match status" value="2"/>
</dbReference>
<dbReference type="InterPro" id="IPR046342">
    <property type="entry name" value="CBS_dom_sf"/>
</dbReference>
<keyword evidence="1 2" id="KW-0129">CBS domain</keyword>
<dbReference type="InterPro" id="IPR051257">
    <property type="entry name" value="Diverse_CBS-Domain"/>
</dbReference>
<dbReference type="Pfam" id="PF00571">
    <property type="entry name" value="CBS"/>
    <property type="match status" value="1"/>
</dbReference>